<keyword evidence="2" id="KW-0496">Mitochondrion</keyword>
<evidence type="ECO:0000313" key="2">
    <source>
        <dbReference type="EMBL" id="UBU98458.1"/>
    </source>
</evidence>
<geneLocation type="mitochondrion" evidence="2"/>
<feature type="region of interest" description="Disordered" evidence="1">
    <location>
        <begin position="1"/>
        <end position="47"/>
    </location>
</feature>
<dbReference type="AlphaFoldDB" id="A0A8K1I7R5"/>
<reference evidence="2" key="1">
    <citation type="submission" date="2021-01" db="EMBL/GenBank/DDBJ databases">
        <authorList>
            <person name="Sun H.-H."/>
            <person name="Zhang S."/>
            <person name="Zhang Y.-J."/>
        </authorList>
    </citation>
    <scope>NUCLEOTIDE SEQUENCE</scope>
    <source>
        <strain evidence="2">CMM1</strain>
    </source>
</reference>
<accession>A0A8K1I7R5</accession>
<dbReference type="GeneID" id="68665264"/>
<gene>
    <name evidence="2" type="primary">orf101C</name>
</gene>
<protein>
    <submittedName>
        <fullName evidence="2">Uncharacterized protein</fullName>
    </submittedName>
</protein>
<evidence type="ECO:0000256" key="1">
    <source>
        <dbReference type="SAM" id="MobiDB-lite"/>
    </source>
</evidence>
<dbReference type="EMBL" id="MW538937">
    <property type="protein sequence ID" value="UBU98458.1"/>
    <property type="molecule type" value="Genomic_DNA"/>
</dbReference>
<proteinExistence type="predicted"/>
<sequence length="101" mass="10836">MHPPPPLSLWESGGGGSSRGGAPRFPFRIRGAPPRERPKKRERPNETLPTVYFLMEINERGGGRGVFLACAREGKKKIGGRKGPLGFLIMAGSAGQAVVLL</sequence>
<organism evidence="2">
    <name type="scientific">Morchella brunnea</name>
    <dbReference type="NCBI Taxonomy" id="1174671"/>
    <lineage>
        <taxon>Eukaryota</taxon>
        <taxon>Fungi</taxon>
        <taxon>Dikarya</taxon>
        <taxon>Ascomycota</taxon>
        <taxon>Pezizomycotina</taxon>
        <taxon>Pezizomycetes</taxon>
        <taxon>Pezizales</taxon>
        <taxon>Morchellaceae</taxon>
        <taxon>Morchella</taxon>
    </lineage>
</organism>
<name>A0A8K1I7R5_9PEZI</name>
<dbReference type="RefSeq" id="YP_010218797.1">
    <property type="nucleotide sequence ID" value="NC_058917.1"/>
</dbReference>